<feature type="repeat" description="PPR" evidence="2">
    <location>
        <begin position="455"/>
        <end position="489"/>
    </location>
</feature>
<dbReference type="SUPFAM" id="SSF48452">
    <property type="entry name" value="TPR-like"/>
    <property type="match status" value="1"/>
</dbReference>
<dbReference type="OrthoDB" id="185373at2759"/>
<evidence type="ECO:0000256" key="2">
    <source>
        <dbReference type="PROSITE-ProRule" id="PRU00708"/>
    </source>
</evidence>
<dbReference type="Pfam" id="PF13041">
    <property type="entry name" value="PPR_2"/>
    <property type="match status" value="4"/>
</dbReference>
<dbReference type="FunFam" id="1.25.40.10:FF:000285">
    <property type="entry name" value="Pentatricopeptide repeat-containing protein, chloroplastic"/>
    <property type="match status" value="1"/>
</dbReference>
<dbReference type="InterPro" id="IPR046960">
    <property type="entry name" value="PPR_At4g14850-like_plant"/>
</dbReference>
<dbReference type="PANTHER" id="PTHR24015">
    <property type="entry name" value="OS07G0578800 PROTEIN-RELATED"/>
    <property type="match status" value="1"/>
</dbReference>
<feature type="repeat" description="PPR" evidence="2">
    <location>
        <begin position="283"/>
        <end position="313"/>
    </location>
</feature>
<dbReference type="Proteomes" id="UP000001514">
    <property type="component" value="Unassembled WGS sequence"/>
</dbReference>
<feature type="repeat" description="PPR" evidence="2">
    <location>
        <begin position="314"/>
        <end position="348"/>
    </location>
</feature>
<gene>
    <name evidence="3" type="ORF">SELMODRAFT_82859</name>
</gene>
<dbReference type="InterPro" id="IPR002885">
    <property type="entry name" value="PPR_rpt"/>
</dbReference>
<dbReference type="EMBL" id="GL377570">
    <property type="protein sequence ID" value="EFJ34169.1"/>
    <property type="molecule type" value="Genomic_DNA"/>
</dbReference>
<dbReference type="Pfam" id="PF20431">
    <property type="entry name" value="E_motif"/>
    <property type="match status" value="1"/>
</dbReference>
<feature type="repeat" description="PPR" evidence="2">
    <location>
        <begin position="115"/>
        <end position="149"/>
    </location>
</feature>
<dbReference type="Gramene" id="EFJ34169">
    <property type="protein sequence ID" value="EFJ34169"/>
    <property type="gene ID" value="SELMODRAFT_82859"/>
</dbReference>
<dbReference type="FunCoup" id="D8R0Y7">
    <property type="interactions" value="71"/>
</dbReference>
<dbReference type="KEGG" id="smo:SELMODRAFT_82859"/>
<dbReference type="AlphaFoldDB" id="D8R0Y7"/>
<accession>D8R0Y7</accession>
<evidence type="ECO:0000313" key="4">
    <source>
        <dbReference type="Proteomes" id="UP000001514"/>
    </source>
</evidence>
<dbReference type="InterPro" id="IPR011990">
    <property type="entry name" value="TPR-like_helical_dom_sf"/>
</dbReference>
<dbReference type="FunFam" id="1.25.40.10:FF:000073">
    <property type="entry name" value="Pentatricopeptide repeat-containing protein chloroplastic"/>
    <property type="match status" value="1"/>
</dbReference>
<feature type="repeat" description="PPR" evidence="2">
    <location>
        <begin position="491"/>
        <end position="525"/>
    </location>
</feature>
<keyword evidence="1" id="KW-0677">Repeat</keyword>
<dbReference type="FunFam" id="1.25.40.10:FF:000031">
    <property type="entry name" value="Pentatricopeptide repeat-containing protein mitochondrial"/>
    <property type="match status" value="1"/>
</dbReference>
<dbReference type="GO" id="GO:0003729">
    <property type="term" value="F:mRNA binding"/>
    <property type="evidence" value="ECO:0007669"/>
    <property type="project" value="UniProtKB-ARBA"/>
</dbReference>
<dbReference type="Pfam" id="PF01535">
    <property type="entry name" value="PPR"/>
    <property type="match status" value="4"/>
</dbReference>
<dbReference type="eggNOG" id="KOG4197">
    <property type="taxonomic scope" value="Eukaryota"/>
</dbReference>
<feature type="repeat" description="PPR" evidence="2">
    <location>
        <begin position="387"/>
        <end position="417"/>
    </location>
</feature>
<proteinExistence type="predicted"/>
<dbReference type="FunFam" id="1.25.40.10:FF:000090">
    <property type="entry name" value="Pentatricopeptide repeat-containing protein, chloroplastic"/>
    <property type="match status" value="1"/>
</dbReference>
<protein>
    <recommendedName>
        <fullName evidence="5">Pentacotripeptide-repeat region of PRORP domain-containing protein</fullName>
    </recommendedName>
</protein>
<dbReference type="Gene3D" id="1.25.40.10">
    <property type="entry name" value="Tetratricopeptide repeat domain"/>
    <property type="match status" value="5"/>
</dbReference>
<evidence type="ECO:0000256" key="1">
    <source>
        <dbReference type="ARBA" id="ARBA00022737"/>
    </source>
</evidence>
<dbReference type="InParanoid" id="D8R0Y7"/>
<feature type="repeat" description="PPR" evidence="2">
    <location>
        <begin position="623"/>
        <end position="657"/>
    </location>
</feature>
<dbReference type="NCBIfam" id="TIGR00756">
    <property type="entry name" value="PPR"/>
    <property type="match status" value="7"/>
</dbReference>
<sequence length="806" mass="89313">MYLKDWRYYRENWKPQRLKNRGPPAGLLISRLDDALLRLDKLRHRSTSQLLLYANLLRQCGNQRALDHGRRVHAHIVSRRLARNALLGELVFQMYARCRCFDTAIALFDAMPDRRPFCWNVLMKEFLAADRPRDTLELYRRMSVENTQPSACGFMWAIVACGRIKDLAQGRSIHYRVATGRGINSSIQSALVTMYAQCGRIDLAMAAFDDNRELGTAPWNAIMSALAGAGHHRRAIELFFQMEQHQCSDRSCAIALGACAAAGHLRGGIQIHDKIQSEIHGTRVLVLNALISMYVRCGKLDEALRVFADMPHRNVVSWTSMIAAVAQTGHYSFSVKLFDGMIAEGINPNEKTYASVVSAIAHLGRDAILDRGRKIHSQITASGIDADPIVQNSLINMYARSGLLAEAREVFDSILENSKTVVSFTTMISAYAHNGHPRQALEIFREMTARGVAPNEITFATVLAACVAIGDLASGAWIHERMIESGLDSSDPFAYNSLVDMYAKCGDLGFAARVFETMKTKDLVAWTTIIAANVQSGNNRAALDLYDRMLQSGIHPDIATLSTLLVACANLGDLAMGEKIHRQALRSKLEQDAHFQNALAAMYAKCGSLEKATRLYRRCRGSDVATWTSMLAAHSQQGLASVALELYAEMESEGVRPNEVTFIPVLISCSQAGLVAEGREFFHSITSDYGSQPSAEHFGCMVDVLGRAGKLRDAEELLDSMPFYPDEIAWQSLLSSCKLHTDAEIGTRAAECLLELDPESTSQFVALSQIYAAAGRNSDIDEIKRELALRRQIEVHRTTGELANWE</sequence>
<feature type="repeat" description="PPR" evidence="2">
    <location>
        <begin position="215"/>
        <end position="249"/>
    </location>
</feature>
<dbReference type="PANTHER" id="PTHR24015:SF548">
    <property type="entry name" value="OS08G0340900 PROTEIN"/>
    <property type="match status" value="1"/>
</dbReference>
<dbReference type="HOGENOM" id="CLU_002706_15_6_1"/>
<feature type="repeat" description="PPR" evidence="2">
    <location>
        <begin position="420"/>
        <end position="454"/>
    </location>
</feature>
<dbReference type="PROSITE" id="PS51375">
    <property type="entry name" value="PPR"/>
    <property type="match status" value="9"/>
</dbReference>
<organism evidence="4">
    <name type="scientific">Selaginella moellendorffii</name>
    <name type="common">Spikemoss</name>
    <dbReference type="NCBI Taxonomy" id="88036"/>
    <lineage>
        <taxon>Eukaryota</taxon>
        <taxon>Viridiplantae</taxon>
        <taxon>Streptophyta</taxon>
        <taxon>Embryophyta</taxon>
        <taxon>Tracheophyta</taxon>
        <taxon>Lycopodiopsida</taxon>
        <taxon>Selaginellales</taxon>
        <taxon>Selaginellaceae</taxon>
        <taxon>Selaginella</taxon>
    </lineage>
</organism>
<dbReference type="InterPro" id="IPR046848">
    <property type="entry name" value="E_motif"/>
</dbReference>
<evidence type="ECO:0008006" key="5">
    <source>
        <dbReference type="Google" id="ProtNLM"/>
    </source>
</evidence>
<keyword evidence="4" id="KW-1185">Reference proteome</keyword>
<reference evidence="3 4" key="1">
    <citation type="journal article" date="2011" name="Science">
        <title>The Selaginella genome identifies genetic changes associated with the evolution of vascular plants.</title>
        <authorList>
            <person name="Banks J.A."/>
            <person name="Nishiyama T."/>
            <person name="Hasebe M."/>
            <person name="Bowman J.L."/>
            <person name="Gribskov M."/>
            <person name="dePamphilis C."/>
            <person name="Albert V.A."/>
            <person name="Aono N."/>
            <person name="Aoyama T."/>
            <person name="Ambrose B.A."/>
            <person name="Ashton N.W."/>
            <person name="Axtell M.J."/>
            <person name="Barker E."/>
            <person name="Barker M.S."/>
            <person name="Bennetzen J.L."/>
            <person name="Bonawitz N.D."/>
            <person name="Chapple C."/>
            <person name="Cheng C."/>
            <person name="Correa L.G."/>
            <person name="Dacre M."/>
            <person name="DeBarry J."/>
            <person name="Dreyer I."/>
            <person name="Elias M."/>
            <person name="Engstrom E.M."/>
            <person name="Estelle M."/>
            <person name="Feng L."/>
            <person name="Finet C."/>
            <person name="Floyd S.K."/>
            <person name="Frommer W.B."/>
            <person name="Fujita T."/>
            <person name="Gramzow L."/>
            <person name="Gutensohn M."/>
            <person name="Harholt J."/>
            <person name="Hattori M."/>
            <person name="Heyl A."/>
            <person name="Hirai T."/>
            <person name="Hiwatashi Y."/>
            <person name="Ishikawa M."/>
            <person name="Iwata M."/>
            <person name="Karol K.G."/>
            <person name="Koehler B."/>
            <person name="Kolukisaoglu U."/>
            <person name="Kubo M."/>
            <person name="Kurata T."/>
            <person name="Lalonde S."/>
            <person name="Li K."/>
            <person name="Li Y."/>
            <person name="Litt A."/>
            <person name="Lyons E."/>
            <person name="Manning G."/>
            <person name="Maruyama T."/>
            <person name="Michael T.P."/>
            <person name="Mikami K."/>
            <person name="Miyazaki S."/>
            <person name="Morinaga S."/>
            <person name="Murata T."/>
            <person name="Mueller-Roeber B."/>
            <person name="Nelson D.R."/>
            <person name="Obara M."/>
            <person name="Oguri Y."/>
            <person name="Olmstead R.G."/>
            <person name="Onodera N."/>
            <person name="Petersen B.L."/>
            <person name="Pils B."/>
            <person name="Prigge M."/>
            <person name="Rensing S.A."/>
            <person name="Riano-Pachon D.M."/>
            <person name="Roberts A.W."/>
            <person name="Sato Y."/>
            <person name="Scheller H.V."/>
            <person name="Schulz B."/>
            <person name="Schulz C."/>
            <person name="Shakirov E.V."/>
            <person name="Shibagaki N."/>
            <person name="Shinohara N."/>
            <person name="Shippen D.E."/>
            <person name="Soerensen I."/>
            <person name="Sotooka R."/>
            <person name="Sugimoto N."/>
            <person name="Sugita M."/>
            <person name="Sumikawa N."/>
            <person name="Tanurdzic M."/>
            <person name="Theissen G."/>
            <person name="Ulvskov P."/>
            <person name="Wakazuki S."/>
            <person name="Weng J.K."/>
            <person name="Willats W.W."/>
            <person name="Wipf D."/>
            <person name="Wolf P.G."/>
            <person name="Yang L."/>
            <person name="Zimmer A.D."/>
            <person name="Zhu Q."/>
            <person name="Mitros T."/>
            <person name="Hellsten U."/>
            <person name="Loque D."/>
            <person name="Otillar R."/>
            <person name="Salamov A."/>
            <person name="Schmutz J."/>
            <person name="Shapiro H."/>
            <person name="Lindquist E."/>
            <person name="Lucas S."/>
            <person name="Rokhsar D."/>
            <person name="Grigoriev I.V."/>
        </authorList>
    </citation>
    <scope>NUCLEOTIDE SEQUENCE [LARGE SCALE GENOMIC DNA]</scope>
</reference>
<dbReference type="GO" id="GO:0009451">
    <property type="term" value="P:RNA modification"/>
    <property type="evidence" value="ECO:0007669"/>
    <property type="project" value="InterPro"/>
</dbReference>
<evidence type="ECO:0000313" key="3">
    <source>
        <dbReference type="EMBL" id="EFJ34169.1"/>
    </source>
</evidence>
<name>D8R0Y7_SELML</name>